<evidence type="ECO:0000313" key="2">
    <source>
        <dbReference type="EMBL" id="KDN28921.1"/>
    </source>
</evidence>
<proteinExistence type="predicted"/>
<dbReference type="PROSITE" id="PS51462">
    <property type="entry name" value="NUDIX"/>
    <property type="match status" value="1"/>
</dbReference>
<comment type="caution">
    <text evidence="2">The sequence shown here is derived from an EMBL/GenBank/DDBJ whole genome shotgun (WGS) entry which is preliminary data.</text>
</comment>
<dbReference type="SUPFAM" id="SSF55811">
    <property type="entry name" value="Nudix"/>
    <property type="match status" value="1"/>
</dbReference>
<name>A0A066UNA2_9VIBR</name>
<dbReference type="GO" id="GO:0003824">
    <property type="term" value="F:catalytic activity"/>
    <property type="evidence" value="ECO:0007669"/>
    <property type="project" value="UniProtKB-ARBA"/>
</dbReference>
<dbReference type="CDD" id="cd04663">
    <property type="entry name" value="NUDIX_Hydrolase"/>
    <property type="match status" value="1"/>
</dbReference>
<protein>
    <submittedName>
        <fullName evidence="2">DNA mismatch repair protein MutT</fullName>
    </submittedName>
</protein>
<sequence length="151" mass="17311">MTKRIQNREVKVCPVVLRKSGSNLELLVFEHPLADVQLIKGTLELTDSSTESAALRELTEESGISKVSSTKYLRSWESGFQNQLWHFVLCEVSESLPNNWAFYTQDDGGHEFNFFWHKLGGCLEFDCHKVFCKAIKQIETMFIQQAYQGDA</sequence>
<dbReference type="STRING" id="212667.VFDL14_22685"/>
<accession>A0A066UNA2</accession>
<gene>
    <name evidence="2" type="ORF">VFDL14_22685</name>
</gene>
<evidence type="ECO:0000313" key="3">
    <source>
        <dbReference type="Proteomes" id="UP000027219"/>
    </source>
</evidence>
<reference evidence="2 3" key="1">
    <citation type="submission" date="2014-02" db="EMBL/GenBank/DDBJ databases">
        <title>Vibrio fortis Dalian14 Genome Sequencing.</title>
        <authorList>
            <person name="Wang Y."/>
            <person name="Song L."/>
            <person name="Liu G."/>
            <person name="Ding J."/>
        </authorList>
    </citation>
    <scope>NUCLEOTIDE SEQUENCE [LARGE SCALE GENOMIC DNA]</scope>
    <source>
        <strain evidence="2 3">Dalian14</strain>
    </source>
</reference>
<dbReference type="RefSeq" id="WP_032550791.1">
    <property type="nucleotide sequence ID" value="NZ_JFFR01000013.1"/>
</dbReference>
<organism evidence="2 3">
    <name type="scientific">Vibrio fortis</name>
    <dbReference type="NCBI Taxonomy" id="212667"/>
    <lineage>
        <taxon>Bacteria</taxon>
        <taxon>Pseudomonadati</taxon>
        <taxon>Pseudomonadota</taxon>
        <taxon>Gammaproteobacteria</taxon>
        <taxon>Vibrionales</taxon>
        <taxon>Vibrionaceae</taxon>
        <taxon>Vibrio</taxon>
    </lineage>
</organism>
<dbReference type="AlphaFoldDB" id="A0A066UNA2"/>
<dbReference type="InterPro" id="IPR015797">
    <property type="entry name" value="NUDIX_hydrolase-like_dom_sf"/>
</dbReference>
<keyword evidence="3" id="KW-1185">Reference proteome</keyword>
<dbReference type="InterPro" id="IPR000086">
    <property type="entry name" value="NUDIX_hydrolase_dom"/>
</dbReference>
<dbReference type="Gene3D" id="3.90.79.10">
    <property type="entry name" value="Nucleoside Triphosphate Pyrophosphohydrolase"/>
    <property type="match status" value="1"/>
</dbReference>
<dbReference type="EMBL" id="JFFR01000013">
    <property type="protein sequence ID" value="KDN28921.1"/>
    <property type="molecule type" value="Genomic_DNA"/>
</dbReference>
<evidence type="ECO:0000259" key="1">
    <source>
        <dbReference type="PROSITE" id="PS51462"/>
    </source>
</evidence>
<dbReference type="Proteomes" id="UP000027219">
    <property type="component" value="Unassembled WGS sequence"/>
</dbReference>
<dbReference type="Pfam" id="PF00293">
    <property type="entry name" value="NUDIX"/>
    <property type="match status" value="1"/>
</dbReference>
<feature type="domain" description="Nudix hydrolase" evidence="1">
    <location>
        <begin position="1"/>
        <end position="139"/>
    </location>
</feature>